<reference evidence="2 3" key="1">
    <citation type="submission" date="2023-03" db="EMBL/GenBank/DDBJ databases">
        <title>WGS of Gossypium arboreum.</title>
        <authorList>
            <person name="Yu D."/>
        </authorList>
    </citation>
    <scope>NUCLEOTIDE SEQUENCE [LARGE SCALE GENOMIC DNA]</scope>
    <source>
        <tissue evidence="2">Leaf</tissue>
    </source>
</reference>
<feature type="compositionally biased region" description="Polar residues" evidence="1">
    <location>
        <begin position="100"/>
        <end position="109"/>
    </location>
</feature>
<comment type="caution">
    <text evidence="2">The sequence shown here is derived from an EMBL/GenBank/DDBJ whole genome shotgun (WGS) entry which is preliminary data.</text>
</comment>
<name>A0ABR0NR83_GOSAR</name>
<dbReference type="EMBL" id="JARKNE010000009">
    <property type="protein sequence ID" value="KAK5803821.1"/>
    <property type="molecule type" value="Genomic_DNA"/>
</dbReference>
<evidence type="ECO:0000313" key="2">
    <source>
        <dbReference type="EMBL" id="KAK5803821.1"/>
    </source>
</evidence>
<protein>
    <submittedName>
        <fullName evidence="2">Uncharacterized protein</fullName>
    </submittedName>
</protein>
<evidence type="ECO:0000313" key="3">
    <source>
        <dbReference type="Proteomes" id="UP001358586"/>
    </source>
</evidence>
<dbReference type="Proteomes" id="UP001358586">
    <property type="component" value="Chromosome 9"/>
</dbReference>
<keyword evidence="3" id="KW-1185">Reference proteome</keyword>
<evidence type="ECO:0000256" key="1">
    <source>
        <dbReference type="SAM" id="MobiDB-lite"/>
    </source>
</evidence>
<organism evidence="2 3">
    <name type="scientific">Gossypium arboreum</name>
    <name type="common">Tree cotton</name>
    <name type="synonym">Gossypium nanking</name>
    <dbReference type="NCBI Taxonomy" id="29729"/>
    <lineage>
        <taxon>Eukaryota</taxon>
        <taxon>Viridiplantae</taxon>
        <taxon>Streptophyta</taxon>
        <taxon>Embryophyta</taxon>
        <taxon>Tracheophyta</taxon>
        <taxon>Spermatophyta</taxon>
        <taxon>Magnoliopsida</taxon>
        <taxon>eudicotyledons</taxon>
        <taxon>Gunneridae</taxon>
        <taxon>Pentapetalae</taxon>
        <taxon>rosids</taxon>
        <taxon>malvids</taxon>
        <taxon>Malvales</taxon>
        <taxon>Malvaceae</taxon>
        <taxon>Malvoideae</taxon>
        <taxon>Gossypium</taxon>
    </lineage>
</organism>
<accession>A0ABR0NR83</accession>
<gene>
    <name evidence="2" type="ORF">PVK06_031470</name>
</gene>
<proteinExistence type="predicted"/>
<feature type="region of interest" description="Disordered" evidence="1">
    <location>
        <begin position="30"/>
        <end position="109"/>
    </location>
</feature>
<sequence length="109" mass="11841">MDEIEVDGNDYTGTNALDLIRIPNIRSTKEGRIKQKDGSEEEITVHQNHTEEEISKSGILDGENARKRRASIITTGIKRRTKGGGGNGGNTSGSTKRSTANTAKSMIRL</sequence>